<gene>
    <name evidence="1" type="ORF">GCM10009098_24780</name>
</gene>
<proteinExistence type="predicted"/>
<accession>A0ABP3NXM2</accession>
<dbReference type="InterPro" id="IPR021710">
    <property type="entry name" value="DUF3293"/>
</dbReference>
<protein>
    <submittedName>
        <fullName evidence="1">DUF3293 domain-containing protein</fullName>
    </submittedName>
</protein>
<keyword evidence="2" id="KW-1185">Reference proteome</keyword>
<dbReference type="Proteomes" id="UP001501169">
    <property type="component" value="Unassembled WGS sequence"/>
</dbReference>
<dbReference type="EMBL" id="BAAAEO010000004">
    <property type="protein sequence ID" value="GAA0555979.1"/>
    <property type="molecule type" value="Genomic_DNA"/>
</dbReference>
<evidence type="ECO:0000313" key="2">
    <source>
        <dbReference type="Proteomes" id="UP001501169"/>
    </source>
</evidence>
<reference evidence="2" key="1">
    <citation type="journal article" date="2019" name="Int. J. Syst. Evol. Microbiol.">
        <title>The Global Catalogue of Microorganisms (GCM) 10K type strain sequencing project: providing services to taxonomists for standard genome sequencing and annotation.</title>
        <authorList>
            <consortium name="The Broad Institute Genomics Platform"/>
            <consortium name="The Broad Institute Genome Sequencing Center for Infectious Disease"/>
            <person name="Wu L."/>
            <person name="Ma J."/>
        </authorList>
    </citation>
    <scope>NUCLEOTIDE SEQUENCE [LARGE SCALE GENOMIC DNA]</scope>
    <source>
        <strain evidence="2">JCM 14331</strain>
    </source>
</reference>
<sequence>MEHLLLLGLVMSLWESYKTSVFICHQVLNCNIDFAIISAQNPAGVTGHPYLNLRRDKEFQAYLNQQKLPYRSVIGCAPDHSFQEKSWIVLCEKNTAITLARQFEQNAIYWVEQGELFLVPVLLTQHEESLGNFSERLVLMPD</sequence>
<comment type="caution">
    <text evidence="1">The sequence shown here is derived from an EMBL/GenBank/DDBJ whole genome shotgun (WGS) entry which is preliminary data.</text>
</comment>
<evidence type="ECO:0000313" key="1">
    <source>
        <dbReference type="EMBL" id="GAA0555979.1"/>
    </source>
</evidence>
<organism evidence="1 2">
    <name type="scientific">Rheinheimera aquimaris</name>
    <dbReference type="NCBI Taxonomy" id="412437"/>
    <lineage>
        <taxon>Bacteria</taxon>
        <taxon>Pseudomonadati</taxon>
        <taxon>Pseudomonadota</taxon>
        <taxon>Gammaproteobacteria</taxon>
        <taxon>Chromatiales</taxon>
        <taxon>Chromatiaceae</taxon>
        <taxon>Rheinheimera</taxon>
    </lineage>
</organism>
<name>A0ABP3NXM2_9GAMM</name>
<dbReference type="Pfam" id="PF11697">
    <property type="entry name" value="DUF3293"/>
    <property type="match status" value="1"/>
</dbReference>